<gene>
    <name evidence="1" type="ORF">EAI_16312</name>
</gene>
<dbReference type="EMBL" id="GL451202">
    <property type="protein sequence ID" value="EFN79737.1"/>
    <property type="molecule type" value="Genomic_DNA"/>
</dbReference>
<dbReference type="OrthoDB" id="7677129at2759"/>
<dbReference type="InParanoid" id="E2BX18"/>
<protein>
    <submittedName>
        <fullName evidence="1">Uncharacterized protein</fullName>
    </submittedName>
</protein>
<reference evidence="1 2" key="1">
    <citation type="journal article" date="2010" name="Science">
        <title>Genomic comparison of the ants Camponotus floridanus and Harpegnathos saltator.</title>
        <authorList>
            <person name="Bonasio R."/>
            <person name="Zhang G."/>
            <person name="Ye C."/>
            <person name="Mutti N.S."/>
            <person name="Fang X."/>
            <person name="Qin N."/>
            <person name="Donahue G."/>
            <person name="Yang P."/>
            <person name="Li Q."/>
            <person name="Li C."/>
            <person name="Zhang P."/>
            <person name="Huang Z."/>
            <person name="Berger S.L."/>
            <person name="Reinberg D."/>
            <person name="Wang J."/>
            <person name="Liebig J."/>
        </authorList>
    </citation>
    <scope>NUCLEOTIDE SEQUENCE [LARGE SCALE GENOMIC DNA]</scope>
    <source>
        <strain evidence="1 2">R22 G/1</strain>
    </source>
</reference>
<evidence type="ECO:0000313" key="1">
    <source>
        <dbReference type="EMBL" id="EFN79737.1"/>
    </source>
</evidence>
<dbReference type="AlphaFoldDB" id="E2BX18"/>
<dbReference type="Proteomes" id="UP000008237">
    <property type="component" value="Unassembled WGS sequence"/>
</dbReference>
<organism evidence="2">
    <name type="scientific">Harpegnathos saltator</name>
    <name type="common">Jerdon's jumping ant</name>
    <dbReference type="NCBI Taxonomy" id="610380"/>
    <lineage>
        <taxon>Eukaryota</taxon>
        <taxon>Metazoa</taxon>
        <taxon>Ecdysozoa</taxon>
        <taxon>Arthropoda</taxon>
        <taxon>Hexapoda</taxon>
        <taxon>Insecta</taxon>
        <taxon>Pterygota</taxon>
        <taxon>Neoptera</taxon>
        <taxon>Endopterygota</taxon>
        <taxon>Hymenoptera</taxon>
        <taxon>Apocrita</taxon>
        <taxon>Aculeata</taxon>
        <taxon>Formicoidea</taxon>
        <taxon>Formicidae</taxon>
        <taxon>Ponerinae</taxon>
        <taxon>Ponerini</taxon>
        <taxon>Harpegnathos</taxon>
    </lineage>
</organism>
<accession>E2BX18</accession>
<name>E2BX18_HARSA</name>
<keyword evidence="2" id="KW-1185">Reference proteome</keyword>
<proteinExistence type="predicted"/>
<evidence type="ECO:0000313" key="2">
    <source>
        <dbReference type="Proteomes" id="UP000008237"/>
    </source>
</evidence>
<sequence length="120" mass="14885">MEKLIGELRTNTRKDYHRAYNNIRKFNKRVDLLGKKEREIHFKIQELKEECTENTQKFEKKFRPLREKVFNNLIISEKMMFQDKRLKVNFTKKVYDIDHKNFNDYAKRVEKLLRNFENIV</sequence>